<dbReference type="InterPro" id="IPR029058">
    <property type="entry name" value="AB_hydrolase_fold"/>
</dbReference>
<evidence type="ECO:0000313" key="2">
    <source>
        <dbReference type="EMBL" id="MDS1309249.1"/>
    </source>
</evidence>
<feature type="domain" description="AB hydrolase-1" evidence="1">
    <location>
        <begin position="33"/>
        <end position="283"/>
    </location>
</feature>
<dbReference type="SUPFAM" id="SSF53474">
    <property type="entry name" value="alpha/beta-Hydrolases"/>
    <property type="match status" value="1"/>
</dbReference>
<gene>
    <name evidence="2" type="ORF">RKA07_03905</name>
</gene>
<dbReference type="Gene3D" id="3.40.50.1820">
    <property type="entry name" value="alpha/beta hydrolase"/>
    <property type="match status" value="1"/>
</dbReference>
<dbReference type="RefSeq" id="WP_310965637.1">
    <property type="nucleotide sequence ID" value="NZ_JAVMBO010000007.1"/>
</dbReference>
<proteinExistence type="predicted"/>
<reference evidence="2" key="1">
    <citation type="submission" date="2023-09" db="EMBL/GenBank/DDBJ databases">
        <title>Marinobacter sediminicola sp. nov. and Marinobacter maritimum sp. nov., isolated from marine sediment.</title>
        <authorList>
            <person name="An J."/>
        </authorList>
    </citation>
    <scope>NUCLEOTIDE SEQUENCE</scope>
    <source>
        <strain evidence="2">F60267</strain>
    </source>
</reference>
<comment type="caution">
    <text evidence="2">The sequence shown here is derived from an EMBL/GenBank/DDBJ whole genome shotgun (WGS) entry which is preliminary data.</text>
</comment>
<evidence type="ECO:0000313" key="3">
    <source>
        <dbReference type="Proteomes" id="UP001267407"/>
    </source>
</evidence>
<dbReference type="Proteomes" id="UP001267407">
    <property type="component" value="Unassembled WGS sequence"/>
</dbReference>
<dbReference type="Pfam" id="PF00561">
    <property type="entry name" value="Abhydrolase_1"/>
    <property type="match status" value="1"/>
</dbReference>
<sequence length="300" mass="33582">MEVQQPDDGAPRFSIWNTRRVAWLERGDPQGFPVFYAHGNPGSRLELLFLDAKAKDYGIRLIVMDRPGIGASSFVPDYGLLDFAADIEKLADEKGLDGFGLMGWSSGGPPVLATAYYLPRRVRFAISISGYTNFGEYNKARQAMSEYGLHGPKLSEEHPVLFKQALKVARWADLTLPGVYMAVAEAEMAPADQALLNDKKRSELFVRNQQEALVQGVKGVIQDLEVQWAAWPFSLTNIQVPVHIYQGGKDTFVPVEFAQHMAQQIPDASLSILPESGHLLPLDQQFMDRVFKEIQHYMKN</sequence>
<keyword evidence="2" id="KW-0378">Hydrolase</keyword>
<evidence type="ECO:0000259" key="1">
    <source>
        <dbReference type="Pfam" id="PF00561"/>
    </source>
</evidence>
<name>A0ABU2HDV6_9GAMM</name>
<protein>
    <submittedName>
        <fullName evidence="2">Alpha/beta hydrolase</fullName>
    </submittedName>
</protein>
<dbReference type="GO" id="GO:0016787">
    <property type="term" value="F:hydrolase activity"/>
    <property type="evidence" value="ECO:0007669"/>
    <property type="project" value="UniProtKB-KW"/>
</dbReference>
<dbReference type="PANTHER" id="PTHR43433:SF10">
    <property type="entry name" value="AB HYDROLASE-1 DOMAIN-CONTAINING PROTEIN"/>
    <property type="match status" value="1"/>
</dbReference>
<accession>A0ABU2HDV6</accession>
<organism evidence="2 3">
    <name type="scientific">Marinobacter xiaoshiensis</name>
    <dbReference type="NCBI Taxonomy" id="3073652"/>
    <lineage>
        <taxon>Bacteria</taxon>
        <taxon>Pseudomonadati</taxon>
        <taxon>Pseudomonadota</taxon>
        <taxon>Gammaproteobacteria</taxon>
        <taxon>Pseudomonadales</taxon>
        <taxon>Marinobacteraceae</taxon>
        <taxon>Marinobacter</taxon>
    </lineage>
</organism>
<dbReference type="InterPro" id="IPR050471">
    <property type="entry name" value="AB_hydrolase"/>
</dbReference>
<dbReference type="PANTHER" id="PTHR43433">
    <property type="entry name" value="HYDROLASE, ALPHA/BETA FOLD FAMILY PROTEIN"/>
    <property type="match status" value="1"/>
</dbReference>
<dbReference type="EMBL" id="JAVMBO010000007">
    <property type="protein sequence ID" value="MDS1309249.1"/>
    <property type="molecule type" value="Genomic_DNA"/>
</dbReference>
<dbReference type="InterPro" id="IPR000073">
    <property type="entry name" value="AB_hydrolase_1"/>
</dbReference>
<keyword evidence="3" id="KW-1185">Reference proteome</keyword>